<dbReference type="OrthoDB" id="1932324at2759"/>
<dbReference type="AlphaFoldDB" id="A0A0D8XL34"/>
<evidence type="ECO:0000256" key="6">
    <source>
        <dbReference type="ARBA" id="ARBA00069051"/>
    </source>
</evidence>
<keyword evidence="3" id="KW-0689">Ribosomal protein</keyword>
<evidence type="ECO:0000313" key="8">
    <source>
        <dbReference type="EMBL" id="KJH43056.1"/>
    </source>
</evidence>
<comment type="subcellular location">
    <subcellularLocation>
        <location evidence="1">Mitochondrion</location>
    </subcellularLocation>
</comment>
<evidence type="ECO:0000256" key="1">
    <source>
        <dbReference type="ARBA" id="ARBA00004173"/>
    </source>
</evidence>
<reference evidence="9" key="2">
    <citation type="journal article" date="2016" name="Sci. Rep.">
        <title>Dictyocaulus viviparus genome, variome and transcriptome elucidate lungworm biology and support future intervention.</title>
        <authorList>
            <person name="McNulty S.N."/>
            <person name="Strube C."/>
            <person name="Rosa B.A."/>
            <person name="Martin J.C."/>
            <person name="Tyagi R."/>
            <person name="Choi Y.J."/>
            <person name="Wang Q."/>
            <person name="Hallsworth Pepin K."/>
            <person name="Zhang X."/>
            <person name="Ozersky P."/>
            <person name="Wilson R.K."/>
            <person name="Sternberg P.W."/>
            <person name="Gasser R.B."/>
            <person name="Mitreva M."/>
        </authorList>
    </citation>
    <scope>NUCLEOTIDE SEQUENCE [LARGE SCALE GENOMIC DNA]</scope>
    <source>
        <strain evidence="9">HannoverDv2000</strain>
    </source>
</reference>
<dbReference type="GO" id="GO:0005743">
    <property type="term" value="C:mitochondrial inner membrane"/>
    <property type="evidence" value="ECO:0007669"/>
    <property type="project" value="UniProtKB-ARBA"/>
</dbReference>
<keyword evidence="5" id="KW-0687">Ribonucleoprotein</keyword>
<dbReference type="Proteomes" id="UP000053766">
    <property type="component" value="Unassembled WGS sequence"/>
</dbReference>
<dbReference type="STRING" id="29172.A0A0D8XL34"/>
<dbReference type="CDD" id="cd00432">
    <property type="entry name" value="Ribosomal_L18_L5e"/>
    <property type="match status" value="1"/>
</dbReference>
<dbReference type="SUPFAM" id="SSF53137">
    <property type="entry name" value="Translational machinery components"/>
    <property type="match status" value="1"/>
</dbReference>
<dbReference type="Gene3D" id="3.30.420.80">
    <property type="entry name" value="Ribosomal protein S11"/>
    <property type="match status" value="1"/>
</dbReference>
<evidence type="ECO:0000256" key="3">
    <source>
        <dbReference type="ARBA" id="ARBA00022980"/>
    </source>
</evidence>
<evidence type="ECO:0000256" key="5">
    <source>
        <dbReference type="ARBA" id="ARBA00023274"/>
    </source>
</evidence>
<dbReference type="EMBL" id="KN716597">
    <property type="protein sequence ID" value="KJH43056.1"/>
    <property type="molecule type" value="Genomic_DNA"/>
</dbReference>
<dbReference type="GO" id="GO:1990904">
    <property type="term" value="C:ribonucleoprotein complex"/>
    <property type="evidence" value="ECO:0007669"/>
    <property type="project" value="UniProtKB-KW"/>
</dbReference>
<proteinExistence type="inferred from homology"/>
<dbReference type="GO" id="GO:0008097">
    <property type="term" value="F:5S rRNA binding"/>
    <property type="evidence" value="ECO:0007669"/>
    <property type="project" value="TreeGrafter"/>
</dbReference>
<dbReference type="InterPro" id="IPR005484">
    <property type="entry name" value="Ribosomal_uL18_bac/plant/anim"/>
</dbReference>
<evidence type="ECO:0000256" key="4">
    <source>
        <dbReference type="ARBA" id="ARBA00023128"/>
    </source>
</evidence>
<evidence type="ECO:0000256" key="2">
    <source>
        <dbReference type="ARBA" id="ARBA00007116"/>
    </source>
</evidence>
<organism evidence="8 9">
    <name type="scientific">Dictyocaulus viviparus</name>
    <name type="common">Bovine lungworm</name>
    <dbReference type="NCBI Taxonomy" id="29172"/>
    <lineage>
        <taxon>Eukaryota</taxon>
        <taxon>Metazoa</taxon>
        <taxon>Ecdysozoa</taxon>
        <taxon>Nematoda</taxon>
        <taxon>Chromadorea</taxon>
        <taxon>Rhabditida</taxon>
        <taxon>Rhabditina</taxon>
        <taxon>Rhabditomorpha</taxon>
        <taxon>Strongyloidea</taxon>
        <taxon>Metastrongylidae</taxon>
        <taxon>Dictyocaulus</taxon>
    </lineage>
</organism>
<comment type="similarity">
    <text evidence="2">Belongs to the universal ribosomal protein uL18 family.</text>
</comment>
<dbReference type="GO" id="GO:0006412">
    <property type="term" value="P:translation"/>
    <property type="evidence" value="ECO:0007669"/>
    <property type="project" value="InterPro"/>
</dbReference>
<name>A0A0D8XL34_DICVI</name>
<accession>A0A0D8XL34</accession>
<dbReference type="PANTHER" id="PTHR12899">
    <property type="entry name" value="39S RIBOSOMAL PROTEIN L18, MITOCHONDRIAL"/>
    <property type="match status" value="1"/>
</dbReference>
<evidence type="ECO:0000256" key="7">
    <source>
        <dbReference type="ARBA" id="ARBA00082661"/>
    </source>
</evidence>
<dbReference type="InterPro" id="IPR057268">
    <property type="entry name" value="Ribosomal_L18"/>
</dbReference>
<protein>
    <recommendedName>
        <fullName evidence="6">Large ribosomal subunit protein uL18m</fullName>
    </recommendedName>
    <alternativeName>
        <fullName evidence="7">39S ribosomal protein L18, mitochondrial</fullName>
    </alternativeName>
</protein>
<gene>
    <name evidence="8" type="ORF">DICVIV_10946</name>
</gene>
<dbReference type="FunFam" id="3.30.420.80:FF:000005">
    <property type="entry name" value="39S ribosomal protein L18, mitochondrial"/>
    <property type="match status" value="1"/>
</dbReference>
<sequence>MSSIRFAAKFVNRNPRNLEMLGLQKPNVGYEFEVDKGKRSYIYKAELIRSSAHQDARLIHYIDGVIIQASTREKAIAAQLYSNTDTCAAMNLGYVLANRCLQAGIYFAMPAAAESQIESSQHQKEFFKALETEGLQLTEPAAIEQSYETDRTMVWERYPTIAGRQDKLDEL</sequence>
<dbReference type="InterPro" id="IPR036967">
    <property type="entry name" value="Ribosomal_uS11_sf"/>
</dbReference>
<reference evidence="8 9" key="1">
    <citation type="submission" date="2013-11" db="EMBL/GenBank/DDBJ databases">
        <title>Draft genome of the bovine lungworm Dictyocaulus viviparus.</title>
        <authorList>
            <person name="Mitreva M."/>
        </authorList>
    </citation>
    <scope>NUCLEOTIDE SEQUENCE [LARGE SCALE GENOMIC DNA]</scope>
    <source>
        <strain evidence="8 9">HannoverDv2000</strain>
    </source>
</reference>
<keyword evidence="4" id="KW-0496">Mitochondrion</keyword>
<dbReference type="PANTHER" id="PTHR12899:SF3">
    <property type="entry name" value="LARGE RIBOSOMAL SUBUNIT PROTEIN UL18M"/>
    <property type="match status" value="1"/>
</dbReference>
<evidence type="ECO:0000313" key="9">
    <source>
        <dbReference type="Proteomes" id="UP000053766"/>
    </source>
</evidence>
<dbReference type="GO" id="GO:0005840">
    <property type="term" value="C:ribosome"/>
    <property type="evidence" value="ECO:0007669"/>
    <property type="project" value="UniProtKB-KW"/>
</dbReference>
<dbReference type="GO" id="GO:0003735">
    <property type="term" value="F:structural constituent of ribosome"/>
    <property type="evidence" value="ECO:0007669"/>
    <property type="project" value="InterPro"/>
</dbReference>
<keyword evidence="9" id="KW-1185">Reference proteome</keyword>